<keyword evidence="3" id="KW-1185">Reference proteome</keyword>
<organism evidence="2 3">
    <name type="scientific">Blautia hominis</name>
    <dbReference type="NCBI Taxonomy" id="2025493"/>
    <lineage>
        <taxon>Bacteria</taxon>
        <taxon>Bacillati</taxon>
        <taxon>Bacillota</taxon>
        <taxon>Clostridia</taxon>
        <taxon>Lachnospirales</taxon>
        <taxon>Lachnospiraceae</taxon>
        <taxon>Blautia</taxon>
    </lineage>
</organism>
<evidence type="ECO:0000313" key="3">
    <source>
        <dbReference type="Proteomes" id="UP001600943"/>
    </source>
</evidence>
<evidence type="ECO:0000256" key="1">
    <source>
        <dbReference type="SAM" id="SignalP"/>
    </source>
</evidence>
<sequence length="160" mass="16889">MKKKGLVAMGLAGVMTIGMCVPVLAEGDNEFVKTDSVAKGTEISVTNPVKYKVTIPSTIDLNNESNELLITLNNTAGELTLEKDKDVTITMGGVTEGKITLVKEGDTTDTVTSDISLSDVKVNATNNIATCTIKKPTFSYAGVYKGTVNFTIAYEGDSAL</sequence>
<dbReference type="RefSeq" id="WP_390409659.1">
    <property type="nucleotide sequence ID" value="NZ_BAABYW010000002.1"/>
</dbReference>
<dbReference type="Proteomes" id="UP001600943">
    <property type="component" value="Unassembled WGS sequence"/>
</dbReference>
<proteinExistence type="predicted"/>
<accession>A0ABQ0BHR4</accession>
<dbReference type="EMBL" id="BAABYW010000002">
    <property type="protein sequence ID" value="GAA6410991.1"/>
    <property type="molecule type" value="Genomic_DNA"/>
</dbReference>
<feature type="signal peptide" evidence="1">
    <location>
        <begin position="1"/>
        <end position="25"/>
    </location>
</feature>
<feature type="chain" id="PRO_5046577087" evidence="1">
    <location>
        <begin position="26"/>
        <end position="160"/>
    </location>
</feature>
<reference evidence="2 3" key="1">
    <citation type="submission" date="2024-04" db="EMBL/GenBank/DDBJ databases">
        <title>Defined microbial consortia suppress multidrug-resistant proinflammatory Enterobacteriaceae via ecological control.</title>
        <authorList>
            <person name="Furuichi M."/>
            <person name="Kawaguchi T."/>
            <person name="Pust M."/>
            <person name="Yasuma K."/>
            <person name="Plichta D."/>
            <person name="Hasegawa N."/>
            <person name="Ohya T."/>
            <person name="Bhattarai S."/>
            <person name="Sasajima S."/>
            <person name="Aoto Y."/>
            <person name="Tuganbaev T."/>
            <person name="Yaginuma M."/>
            <person name="Ueda M."/>
            <person name="Okahashi N."/>
            <person name="Amafuji K."/>
            <person name="Kiridooshi Y."/>
            <person name="Sugita K."/>
            <person name="Strazar M."/>
            <person name="Skelly A."/>
            <person name="Suda W."/>
            <person name="Hattori M."/>
            <person name="Nakamoto N."/>
            <person name="Caballero S."/>
            <person name="Norman J."/>
            <person name="Olle B."/>
            <person name="Tanoue T."/>
            <person name="Arita M."/>
            <person name="Bucci V."/>
            <person name="Atarashi K."/>
            <person name="Xavier R."/>
            <person name="Honda K."/>
        </authorList>
    </citation>
    <scope>NUCLEOTIDE SEQUENCE [LARGE SCALE GENOMIC DNA]</scope>
    <source>
        <strain evidence="3">k04-0078-D8-1</strain>
    </source>
</reference>
<comment type="caution">
    <text evidence="2">The sequence shown here is derived from an EMBL/GenBank/DDBJ whole genome shotgun (WGS) entry which is preliminary data.</text>
</comment>
<name>A0ABQ0BHR4_9FIRM</name>
<protein>
    <submittedName>
        <fullName evidence="2">Uncharacterized protein</fullName>
    </submittedName>
</protein>
<gene>
    <name evidence="2" type="ORF">K040078D81_51080</name>
</gene>
<keyword evidence="1" id="KW-0732">Signal</keyword>
<evidence type="ECO:0000313" key="2">
    <source>
        <dbReference type="EMBL" id="GAA6410991.1"/>
    </source>
</evidence>